<dbReference type="EMBL" id="JBHSYQ010000003">
    <property type="protein sequence ID" value="MFC6996194.1"/>
    <property type="molecule type" value="Genomic_DNA"/>
</dbReference>
<dbReference type="PANTHER" id="PTHR23150">
    <property type="entry name" value="SULFATASE MODIFYING FACTOR 1, 2"/>
    <property type="match status" value="1"/>
</dbReference>
<protein>
    <submittedName>
        <fullName evidence="2">Formylglycine-generating enzyme family protein</fullName>
    </submittedName>
</protein>
<dbReference type="RefSeq" id="WP_161486711.1">
    <property type="nucleotide sequence ID" value="NZ_JBHSYQ010000003.1"/>
</dbReference>
<comment type="caution">
    <text evidence="2">The sequence shown here is derived from an EMBL/GenBank/DDBJ whole genome shotgun (WGS) entry which is preliminary data.</text>
</comment>
<dbReference type="PANTHER" id="PTHR23150:SF19">
    <property type="entry name" value="FORMYLGLYCINE-GENERATING ENZYME"/>
    <property type="match status" value="1"/>
</dbReference>
<dbReference type="InterPro" id="IPR042095">
    <property type="entry name" value="SUMF_sf"/>
</dbReference>
<organism evidence="2 3">
    <name type="scientific">Rufibacter roseus</name>
    <dbReference type="NCBI Taxonomy" id="1567108"/>
    <lineage>
        <taxon>Bacteria</taxon>
        <taxon>Pseudomonadati</taxon>
        <taxon>Bacteroidota</taxon>
        <taxon>Cytophagia</taxon>
        <taxon>Cytophagales</taxon>
        <taxon>Hymenobacteraceae</taxon>
        <taxon>Rufibacter</taxon>
    </lineage>
</organism>
<dbReference type="Proteomes" id="UP001596405">
    <property type="component" value="Unassembled WGS sequence"/>
</dbReference>
<evidence type="ECO:0000313" key="3">
    <source>
        <dbReference type="Proteomes" id="UP001596405"/>
    </source>
</evidence>
<accession>A0ABW2DHM3</accession>
<dbReference type="Gene3D" id="3.90.1580.10">
    <property type="entry name" value="paralog of FGE (formylglycine-generating enzyme)"/>
    <property type="match status" value="1"/>
</dbReference>
<dbReference type="InterPro" id="IPR051043">
    <property type="entry name" value="Sulfatase_Mod_Factor_Kinase"/>
</dbReference>
<dbReference type="InterPro" id="IPR005532">
    <property type="entry name" value="SUMF_dom"/>
</dbReference>
<name>A0ABW2DHM3_9BACT</name>
<gene>
    <name evidence="2" type="ORF">ACFQHR_01100</name>
</gene>
<feature type="domain" description="Sulfatase-modifying factor enzyme-like" evidence="1">
    <location>
        <begin position="32"/>
        <end position="182"/>
    </location>
</feature>
<sequence length="326" mass="37432">MLNIKGSFTYWLFFAAFLTGCSVLGRGEAQKKGKTIYEKFSPPGTVYLRDSFYVDETEVANIHYLEYLYHINKDSSAEFYLSQLPDSTTWKVSLQPNDDFMRHYFRYPGYRYFPVIGVSFEQAVNYCKWRSDMVNKLLQDKTSKIGRALKGYDAVVEYRLPTKEEWEYAAAGGLDINNHPYGIVRPAHGKANTLKIGRGSLSECLDTLGITYGKDDILHKMEFTVLENYYLSIDKPGFRCPSLETLRQTANYIGPEYYYSNPPNNFLLFNMIGNVAEITATEGVAKGGSFKQSLSEISIPKNFHYNEPEEWLGFRCVAVMRLKKKK</sequence>
<dbReference type="PROSITE" id="PS51257">
    <property type="entry name" value="PROKAR_LIPOPROTEIN"/>
    <property type="match status" value="1"/>
</dbReference>
<evidence type="ECO:0000313" key="2">
    <source>
        <dbReference type="EMBL" id="MFC6996194.1"/>
    </source>
</evidence>
<keyword evidence="3" id="KW-1185">Reference proteome</keyword>
<reference evidence="3" key="1">
    <citation type="journal article" date="2019" name="Int. J. Syst. Evol. Microbiol.">
        <title>The Global Catalogue of Microorganisms (GCM) 10K type strain sequencing project: providing services to taxonomists for standard genome sequencing and annotation.</title>
        <authorList>
            <consortium name="The Broad Institute Genomics Platform"/>
            <consortium name="The Broad Institute Genome Sequencing Center for Infectious Disease"/>
            <person name="Wu L."/>
            <person name="Ma J."/>
        </authorList>
    </citation>
    <scope>NUCLEOTIDE SEQUENCE [LARGE SCALE GENOMIC DNA]</scope>
    <source>
        <strain evidence="3">CGMCC 4.7393</strain>
    </source>
</reference>
<evidence type="ECO:0000259" key="1">
    <source>
        <dbReference type="Pfam" id="PF03781"/>
    </source>
</evidence>
<dbReference type="Pfam" id="PF03781">
    <property type="entry name" value="FGE-sulfatase"/>
    <property type="match status" value="1"/>
</dbReference>
<proteinExistence type="predicted"/>
<dbReference type="SUPFAM" id="SSF56436">
    <property type="entry name" value="C-type lectin-like"/>
    <property type="match status" value="1"/>
</dbReference>
<dbReference type="InterPro" id="IPR016187">
    <property type="entry name" value="CTDL_fold"/>
</dbReference>